<dbReference type="PANTHER" id="PTHR11066:SF35">
    <property type="entry name" value="ACYL-COA THIOESTERASE II"/>
    <property type="match status" value="1"/>
</dbReference>
<dbReference type="STRING" id="109264.A0A1F8A367"/>
<evidence type="ECO:0000313" key="5">
    <source>
        <dbReference type="EMBL" id="OGM46172.1"/>
    </source>
</evidence>
<dbReference type="InterPro" id="IPR049449">
    <property type="entry name" value="TesB_ACOT8-like_N"/>
</dbReference>
<keyword evidence="2" id="KW-0378">Hydrolase</keyword>
<dbReference type="InterPro" id="IPR029069">
    <property type="entry name" value="HotDog_dom_sf"/>
</dbReference>
<dbReference type="PANTHER" id="PTHR11066">
    <property type="entry name" value="ACYL-COA THIOESTERASE"/>
    <property type="match status" value="1"/>
</dbReference>
<dbReference type="EMBL" id="LYCR01000034">
    <property type="protein sequence ID" value="OGM46172.1"/>
    <property type="molecule type" value="Genomic_DNA"/>
</dbReference>
<dbReference type="OrthoDB" id="68328at2759"/>
<accession>A0A1F8A367</accession>
<feature type="domain" description="Acyl-CoA thioesterase-like C-terminal" evidence="4">
    <location>
        <begin position="200"/>
        <end position="310"/>
    </location>
</feature>
<feature type="domain" description="Acyl-CoA thioesterase-like N-terminal HotDog" evidence="3">
    <location>
        <begin position="24"/>
        <end position="114"/>
    </location>
</feature>
<dbReference type="AlphaFoldDB" id="A0A1F8A367"/>
<evidence type="ECO:0000259" key="3">
    <source>
        <dbReference type="Pfam" id="PF13622"/>
    </source>
</evidence>
<dbReference type="GeneID" id="34448235"/>
<dbReference type="GO" id="GO:0047617">
    <property type="term" value="F:fatty acyl-CoA hydrolase activity"/>
    <property type="evidence" value="ECO:0007669"/>
    <property type="project" value="InterPro"/>
</dbReference>
<dbReference type="SUPFAM" id="SSF54637">
    <property type="entry name" value="Thioesterase/thiol ester dehydrase-isomerase"/>
    <property type="match status" value="2"/>
</dbReference>
<dbReference type="InterPro" id="IPR042171">
    <property type="entry name" value="Acyl-CoA_hotdog"/>
</dbReference>
<dbReference type="InterPro" id="IPR049450">
    <property type="entry name" value="ACOT8-like_C"/>
</dbReference>
<dbReference type="RefSeq" id="XP_022389889.1">
    <property type="nucleotide sequence ID" value="XM_022531974.1"/>
</dbReference>
<name>A0A1F8A367_9EURO</name>
<dbReference type="GO" id="GO:0005782">
    <property type="term" value="C:peroxisomal matrix"/>
    <property type="evidence" value="ECO:0007669"/>
    <property type="project" value="UniProtKB-SubCell"/>
</dbReference>
<protein>
    <recommendedName>
        <fullName evidence="7">Acyl-CoA thioesterase II</fullName>
    </recommendedName>
</protein>
<dbReference type="GO" id="GO:0006637">
    <property type="term" value="P:acyl-CoA metabolic process"/>
    <property type="evidence" value="ECO:0007669"/>
    <property type="project" value="InterPro"/>
</dbReference>
<sequence length="320" mass="35837">MATTLAEHVSVEKAGDNYVSTYLPQRMGNSAPIGYGGYAISLAIHAAYKTAPEGFHVHSAFGHFLRATSTEAHIICTPVQLRKTKSFATYRVAVEQRIESTGESRLCMQLLVDFHKDEPALLSYSAPSTQAYTHWQHCVPWDQMLVNDLATGKITTEQSNMFNKMFGLSRNLYEGRPCPEGITSQNLMGLLKSVKSHQDDLPVTEKTSADWLRVKHPLRTEGEQVASLGFMMDGLLSFLPLVHNHLFFEDVDACSSLDFALRIFSPCIKMDHWHLRETISSRAGHGRTYSESRLWNEEGNLVACMSQQSILRVPSTKAKI</sequence>
<comment type="caution">
    <text evidence="5">The sequence shown here is derived from an EMBL/GenBank/DDBJ whole genome shotgun (WGS) entry which is preliminary data.</text>
</comment>
<evidence type="ECO:0008006" key="7">
    <source>
        <dbReference type="Google" id="ProtNLM"/>
    </source>
</evidence>
<evidence type="ECO:0000256" key="2">
    <source>
        <dbReference type="ARBA" id="ARBA00022801"/>
    </source>
</evidence>
<dbReference type="GO" id="GO:0009062">
    <property type="term" value="P:fatty acid catabolic process"/>
    <property type="evidence" value="ECO:0007669"/>
    <property type="project" value="TreeGrafter"/>
</dbReference>
<organism evidence="5 6">
    <name type="scientific">Aspergillus bombycis</name>
    <dbReference type="NCBI Taxonomy" id="109264"/>
    <lineage>
        <taxon>Eukaryota</taxon>
        <taxon>Fungi</taxon>
        <taxon>Dikarya</taxon>
        <taxon>Ascomycota</taxon>
        <taxon>Pezizomycotina</taxon>
        <taxon>Eurotiomycetes</taxon>
        <taxon>Eurotiomycetidae</taxon>
        <taxon>Eurotiales</taxon>
        <taxon>Aspergillaceae</taxon>
        <taxon>Aspergillus</taxon>
    </lineage>
</organism>
<reference evidence="5 6" key="1">
    <citation type="journal article" date="2016" name="Genome Biol. Evol.">
        <title>Draft genome sequence of an aflatoxigenic Aspergillus species, A. bombycis.</title>
        <authorList>
            <person name="Moore G.G."/>
            <person name="Mack B.M."/>
            <person name="Beltz S.B."/>
            <person name="Gilbert M.K."/>
        </authorList>
    </citation>
    <scope>NUCLEOTIDE SEQUENCE [LARGE SCALE GENOMIC DNA]</scope>
    <source>
        <strain evidence="6">NRRL 26010</strain>
    </source>
</reference>
<evidence type="ECO:0000313" key="6">
    <source>
        <dbReference type="Proteomes" id="UP000179179"/>
    </source>
</evidence>
<dbReference type="CDD" id="cd03444">
    <property type="entry name" value="Thioesterase_II_repeat1"/>
    <property type="match status" value="1"/>
</dbReference>
<proteinExistence type="inferred from homology"/>
<keyword evidence="6" id="KW-1185">Reference proteome</keyword>
<dbReference type="Pfam" id="PF13622">
    <property type="entry name" value="4HBT_3"/>
    <property type="match status" value="1"/>
</dbReference>
<dbReference type="Gene3D" id="2.40.160.210">
    <property type="entry name" value="Acyl-CoA thioesterase, double hotdog domain"/>
    <property type="match status" value="1"/>
</dbReference>
<comment type="similarity">
    <text evidence="1">Belongs to the C/M/P thioester hydrolase family.</text>
</comment>
<gene>
    <name evidence="5" type="ORF">ABOM_004845</name>
</gene>
<dbReference type="Pfam" id="PF20789">
    <property type="entry name" value="4HBT_3C"/>
    <property type="match status" value="1"/>
</dbReference>
<evidence type="ECO:0000259" key="4">
    <source>
        <dbReference type="Pfam" id="PF20789"/>
    </source>
</evidence>
<dbReference type="InterPro" id="IPR003703">
    <property type="entry name" value="Acyl_CoA_thio"/>
</dbReference>
<evidence type="ECO:0000256" key="1">
    <source>
        <dbReference type="ARBA" id="ARBA00006538"/>
    </source>
</evidence>
<dbReference type="Proteomes" id="UP000179179">
    <property type="component" value="Unassembled WGS sequence"/>
</dbReference>
<dbReference type="CDD" id="cd03445">
    <property type="entry name" value="Thioesterase_II_repeat2"/>
    <property type="match status" value="1"/>
</dbReference>